<dbReference type="EMBL" id="JWZT01004322">
    <property type="protein sequence ID" value="KII64373.1"/>
    <property type="molecule type" value="Genomic_DNA"/>
</dbReference>
<evidence type="ECO:0000313" key="1">
    <source>
        <dbReference type="EMBL" id="KII64373.1"/>
    </source>
</evidence>
<name>A0A0C2J5D2_THEKT</name>
<proteinExistence type="predicted"/>
<protein>
    <submittedName>
        <fullName evidence="1">Uncharacterized protein</fullName>
    </submittedName>
</protein>
<accession>A0A0C2J5D2</accession>
<evidence type="ECO:0000313" key="2">
    <source>
        <dbReference type="Proteomes" id="UP000031668"/>
    </source>
</evidence>
<sequence length="205" mass="23160">MIKMRQETTFRIRVFRQALEEAAREQPEVCRNGTRCGELKNFPAGSCDLASNCLAQYLKDCGEKGEPVILSMDGNATYREAENSTIHGHIIVILDGEYIDLTLDQFDEYTDYILAEPLESGGVLGTLLRKIPQYEGKIETRRINLEHIQGIYTWLRDRAEAILKEDPEWQVMEHSIAEAKKAATGMFPFISTTSRNGTCVPEVGK</sequence>
<dbReference type="AlphaFoldDB" id="A0A0C2J5D2"/>
<reference evidence="1 2" key="1">
    <citation type="journal article" date="2014" name="Genome Biol. Evol.">
        <title>The genome of the myxosporean Thelohanellus kitauei shows adaptations to nutrient acquisition within its fish host.</title>
        <authorList>
            <person name="Yang Y."/>
            <person name="Xiong J."/>
            <person name="Zhou Z."/>
            <person name="Huo F."/>
            <person name="Miao W."/>
            <person name="Ran C."/>
            <person name="Liu Y."/>
            <person name="Zhang J."/>
            <person name="Feng J."/>
            <person name="Wang M."/>
            <person name="Wang M."/>
            <person name="Wang L."/>
            <person name="Yao B."/>
        </authorList>
    </citation>
    <scope>NUCLEOTIDE SEQUENCE [LARGE SCALE GENOMIC DNA]</scope>
    <source>
        <strain evidence="1">Wuqing</strain>
    </source>
</reference>
<comment type="caution">
    <text evidence="1">The sequence shown here is derived from an EMBL/GenBank/DDBJ whole genome shotgun (WGS) entry which is preliminary data.</text>
</comment>
<gene>
    <name evidence="1" type="ORF">RF11_00113</name>
</gene>
<keyword evidence="2" id="KW-1185">Reference proteome</keyword>
<dbReference type="Proteomes" id="UP000031668">
    <property type="component" value="Unassembled WGS sequence"/>
</dbReference>
<organism evidence="1 2">
    <name type="scientific">Thelohanellus kitauei</name>
    <name type="common">Myxosporean</name>
    <dbReference type="NCBI Taxonomy" id="669202"/>
    <lineage>
        <taxon>Eukaryota</taxon>
        <taxon>Metazoa</taxon>
        <taxon>Cnidaria</taxon>
        <taxon>Myxozoa</taxon>
        <taxon>Myxosporea</taxon>
        <taxon>Bivalvulida</taxon>
        <taxon>Platysporina</taxon>
        <taxon>Myxobolidae</taxon>
        <taxon>Thelohanellus</taxon>
    </lineage>
</organism>